<evidence type="ECO:0000313" key="10">
    <source>
        <dbReference type="WBParaSite" id="TCNE_0000162601-mRNA-1"/>
    </source>
</evidence>
<dbReference type="InterPro" id="IPR004842">
    <property type="entry name" value="SLC12A_fam"/>
</dbReference>
<dbReference type="GO" id="GO:0055075">
    <property type="term" value="P:potassium ion homeostasis"/>
    <property type="evidence" value="ECO:0007669"/>
    <property type="project" value="TreeGrafter"/>
</dbReference>
<dbReference type="WBParaSite" id="TCNE_0000162601-mRNA-1">
    <property type="protein sequence ID" value="TCNE_0000162601-mRNA-1"/>
    <property type="gene ID" value="TCNE_0000162601"/>
</dbReference>
<dbReference type="GO" id="GO:1990573">
    <property type="term" value="P:potassium ion import across plasma membrane"/>
    <property type="evidence" value="ECO:0007669"/>
    <property type="project" value="TreeGrafter"/>
</dbReference>
<evidence type="ECO:0000256" key="2">
    <source>
        <dbReference type="ARBA" id="ARBA00022692"/>
    </source>
</evidence>
<reference evidence="8 9" key="2">
    <citation type="submission" date="2018-11" db="EMBL/GenBank/DDBJ databases">
        <authorList>
            <consortium name="Pathogen Informatics"/>
        </authorList>
    </citation>
    <scope>NUCLEOTIDE SEQUENCE [LARGE SCALE GENOMIC DNA]</scope>
</reference>
<dbReference type="InterPro" id="IPR004841">
    <property type="entry name" value="AA-permease/SLC12A_dom"/>
</dbReference>
<sequence>MTIENCHTDTDDHFKVDKGELNAIAPIISNFFLASYALINYSCFDASFADSPGFRPGFKYYNMWVSLAGALLCISVMFIISWSTALLTFFFFAVIFLYILHRKPDVNWGSSTQAHSYKNALQAMIKLANTEEHVKNYRPQLLVLTGNPAARPSLVDFVYNITKGSSLMICGYVVPYAPCDRVFAVIRTLDRQLNAWLKKRHVKSFYVSVANPSLREGARTLLQVRCSLLFDMLIVLTAVFIHKVQVTGLGKLRPNILIVGFKANWYAQGVDGLSEINGYFGVIQ</sequence>
<dbReference type="GO" id="GO:0055064">
    <property type="term" value="P:chloride ion homeostasis"/>
    <property type="evidence" value="ECO:0007669"/>
    <property type="project" value="TreeGrafter"/>
</dbReference>
<protein>
    <submittedName>
        <fullName evidence="10">SLC12 domain-containing protein</fullName>
    </submittedName>
</protein>
<dbReference type="Pfam" id="PF00324">
    <property type="entry name" value="AA_permease"/>
    <property type="match status" value="1"/>
</dbReference>
<evidence type="ECO:0000256" key="3">
    <source>
        <dbReference type="ARBA" id="ARBA00022989"/>
    </source>
</evidence>
<evidence type="ECO:0000313" key="9">
    <source>
        <dbReference type="Proteomes" id="UP000050794"/>
    </source>
</evidence>
<feature type="domain" description="Amino acid permease/ SLC12A" evidence="6">
    <location>
        <begin position="22"/>
        <end position="142"/>
    </location>
</feature>
<keyword evidence="9" id="KW-1185">Reference proteome</keyword>
<dbReference type="GO" id="GO:0006884">
    <property type="term" value="P:cell volume homeostasis"/>
    <property type="evidence" value="ECO:0007669"/>
    <property type="project" value="TreeGrafter"/>
</dbReference>
<dbReference type="GO" id="GO:0055078">
    <property type="term" value="P:sodium ion homeostasis"/>
    <property type="evidence" value="ECO:0007669"/>
    <property type="project" value="TreeGrafter"/>
</dbReference>
<dbReference type="AlphaFoldDB" id="A0A183TZF7"/>
<dbReference type="Pfam" id="PF03522">
    <property type="entry name" value="SLC12"/>
    <property type="match status" value="2"/>
</dbReference>
<dbReference type="GO" id="GO:0008511">
    <property type="term" value="F:sodium:potassium:chloride symporter activity"/>
    <property type="evidence" value="ECO:0007669"/>
    <property type="project" value="TreeGrafter"/>
</dbReference>
<accession>A0A183TZF7</accession>
<dbReference type="PANTHER" id="PTHR11827">
    <property type="entry name" value="SOLUTE CARRIER FAMILY 12, CATION COTRANSPORTERS"/>
    <property type="match status" value="1"/>
</dbReference>
<dbReference type="Proteomes" id="UP000050794">
    <property type="component" value="Unassembled WGS sequence"/>
</dbReference>
<evidence type="ECO:0000256" key="1">
    <source>
        <dbReference type="ARBA" id="ARBA00004141"/>
    </source>
</evidence>
<proteinExistence type="predicted"/>
<dbReference type="PANTHER" id="PTHR11827:SF103">
    <property type="entry name" value="SODIUM CHLORIDE COTRANSPORTER 69, ISOFORM E"/>
    <property type="match status" value="1"/>
</dbReference>
<dbReference type="EMBL" id="UYWY01001303">
    <property type="protein sequence ID" value="VDM26524.1"/>
    <property type="molecule type" value="Genomic_DNA"/>
</dbReference>
<reference evidence="10" key="1">
    <citation type="submission" date="2016-06" db="UniProtKB">
        <authorList>
            <consortium name="WormBaseParasite"/>
        </authorList>
    </citation>
    <scope>IDENTIFICATION</scope>
</reference>
<name>A0A183TZF7_TOXCA</name>
<comment type="subcellular location">
    <subcellularLocation>
        <location evidence="1">Membrane</location>
        <topology evidence="1">Multi-pass membrane protein</topology>
    </subcellularLocation>
</comment>
<evidence type="ECO:0000256" key="4">
    <source>
        <dbReference type="ARBA" id="ARBA00023136"/>
    </source>
</evidence>
<feature type="domain" description="SLC12A transporter C-terminal" evidence="7">
    <location>
        <begin position="244"/>
        <end position="283"/>
    </location>
</feature>
<feature type="domain" description="SLC12A transporter C-terminal" evidence="7">
    <location>
        <begin position="151"/>
        <end position="224"/>
    </location>
</feature>
<evidence type="ECO:0000256" key="5">
    <source>
        <dbReference type="SAM" id="Phobius"/>
    </source>
</evidence>
<keyword evidence="2 5" id="KW-0812">Transmembrane</keyword>
<evidence type="ECO:0000313" key="8">
    <source>
        <dbReference type="EMBL" id="VDM26524.1"/>
    </source>
</evidence>
<feature type="transmembrane region" description="Helical" evidence="5">
    <location>
        <begin position="85"/>
        <end position="101"/>
    </location>
</feature>
<keyword evidence="4 5" id="KW-0472">Membrane</keyword>
<feature type="transmembrane region" description="Helical" evidence="5">
    <location>
        <begin position="21"/>
        <end position="39"/>
    </location>
</feature>
<evidence type="ECO:0000259" key="7">
    <source>
        <dbReference type="Pfam" id="PF03522"/>
    </source>
</evidence>
<keyword evidence="3 5" id="KW-1133">Transmembrane helix</keyword>
<evidence type="ECO:0000259" key="6">
    <source>
        <dbReference type="Pfam" id="PF00324"/>
    </source>
</evidence>
<dbReference type="GO" id="GO:0016020">
    <property type="term" value="C:membrane"/>
    <property type="evidence" value="ECO:0007669"/>
    <property type="project" value="UniProtKB-SubCell"/>
</dbReference>
<organism evidence="9 10">
    <name type="scientific">Toxocara canis</name>
    <name type="common">Canine roundworm</name>
    <dbReference type="NCBI Taxonomy" id="6265"/>
    <lineage>
        <taxon>Eukaryota</taxon>
        <taxon>Metazoa</taxon>
        <taxon>Ecdysozoa</taxon>
        <taxon>Nematoda</taxon>
        <taxon>Chromadorea</taxon>
        <taxon>Rhabditida</taxon>
        <taxon>Spirurina</taxon>
        <taxon>Ascaridomorpha</taxon>
        <taxon>Ascaridoidea</taxon>
        <taxon>Toxocaridae</taxon>
        <taxon>Toxocara</taxon>
    </lineage>
</organism>
<dbReference type="InterPro" id="IPR018491">
    <property type="entry name" value="SLC12_C"/>
</dbReference>
<gene>
    <name evidence="8" type="ORF">TCNE_LOCUS1626</name>
</gene>
<dbReference type="Gene3D" id="1.20.1740.10">
    <property type="entry name" value="Amino acid/polyamine transporter I"/>
    <property type="match status" value="1"/>
</dbReference>